<dbReference type="SUPFAM" id="SSF50249">
    <property type="entry name" value="Nucleic acid-binding proteins"/>
    <property type="match status" value="2"/>
</dbReference>
<dbReference type="SMART" id="SM00316">
    <property type="entry name" value="S1"/>
    <property type="match status" value="2"/>
</dbReference>
<dbReference type="RefSeq" id="WP_307436667.1">
    <property type="nucleotide sequence ID" value="NZ_JAUSVK010000001.1"/>
</dbReference>
<dbReference type="PANTHER" id="PTHR10724:SF7">
    <property type="entry name" value="SMALL RIBOSOMAL SUBUNIT PROTEIN BS1C"/>
    <property type="match status" value="1"/>
</dbReference>
<dbReference type="EMBL" id="JAUSVK010000001">
    <property type="protein sequence ID" value="MDQ0396420.1"/>
    <property type="molecule type" value="Genomic_DNA"/>
</dbReference>
<evidence type="ECO:0000259" key="5">
    <source>
        <dbReference type="PROSITE" id="PS50126"/>
    </source>
</evidence>
<proteinExistence type="inferred from homology"/>
<gene>
    <name evidence="6" type="ORF">J3R73_006212</name>
</gene>
<sequence>MISPNPRTDAVEALPQEPAGIEDPPKNDVPIAPGIVTCFHTLEEGQLVGVTVKRVEDYGAFADVDGANGAVGLILIVEISWTRVSHPTAFLSPGQRLQAKIIRISPDRSKVSLSLKALHPDPWQDIDIKYPLQSMVTGRTRSISNYGFFVELEPGVEGLVRFPEMPQPNSAPFVGQHVRVQILALEPMKRRILLGLLPPQQEAELR</sequence>
<evidence type="ECO:0000256" key="4">
    <source>
        <dbReference type="SAM" id="MobiDB-lite"/>
    </source>
</evidence>
<evidence type="ECO:0000313" key="7">
    <source>
        <dbReference type="Proteomes" id="UP001237448"/>
    </source>
</evidence>
<evidence type="ECO:0000256" key="2">
    <source>
        <dbReference type="ARBA" id="ARBA00022980"/>
    </source>
</evidence>
<name>A0ABU0FQT2_9HYPH</name>
<feature type="region of interest" description="Disordered" evidence="4">
    <location>
        <begin position="1"/>
        <end position="27"/>
    </location>
</feature>
<evidence type="ECO:0000256" key="3">
    <source>
        <dbReference type="ARBA" id="ARBA00023274"/>
    </source>
</evidence>
<keyword evidence="2 6" id="KW-0689">Ribosomal protein</keyword>
<reference evidence="6 7" key="1">
    <citation type="submission" date="2023-07" db="EMBL/GenBank/DDBJ databases">
        <title>Genomic Encyclopedia of Type Strains, Phase IV (KMG-IV): sequencing the most valuable type-strain genomes for metagenomic binning, comparative biology and taxonomic classification.</title>
        <authorList>
            <person name="Goeker M."/>
        </authorList>
    </citation>
    <scope>NUCLEOTIDE SEQUENCE [LARGE SCALE GENOMIC DNA]</scope>
    <source>
        <strain evidence="6 7">DSM 5896</strain>
    </source>
</reference>
<comment type="caution">
    <text evidence="6">The sequence shown here is derived from an EMBL/GenBank/DDBJ whole genome shotgun (WGS) entry which is preliminary data.</text>
</comment>
<dbReference type="InterPro" id="IPR003029">
    <property type="entry name" value="S1_domain"/>
</dbReference>
<dbReference type="Proteomes" id="UP001237448">
    <property type="component" value="Unassembled WGS sequence"/>
</dbReference>
<evidence type="ECO:0000313" key="6">
    <source>
        <dbReference type="EMBL" id="MDQ0396420.1"/>
    </source>
</evidence>
<dbReference type="InterPro" id="IPR012340">
    <property type="entry name" value="NA-bd_OB-fold"/>
</dbReference>
<dbReference type="Pfam" id="PF00575">
    <property type="entry name" value="S1"/>
    <property type="match status" value="2"/>
</dbReference>
<dbReference type="GO" id="GO:0005840">
    <property type="term" value="C:ribosome"/>
    <property type="evidence" value="ECO:0007669"/>
    <property type="project" value="UniProtKB-KW"/>
</dbReference>
<feature type="domain" description="S1 motif" evidence="5">
    <location>
        <begin position="133"/>
        <end position="197"/>
    </location>
</feature>
<accession>A0ABU0FQT2</accession>
<evidence type="ECO:0000256" key="1">
    <source>
        <dbReference type="ARBA" id="ARBA00006767"/>
    </source>
</evidence>
<feature type="domain" description="S1 motif" evidence="5">
    <location>
        <begin position="45"/>
        <end position="116"/>
    </location>
</feature>
<keyword evidence="7" id="KW-1185">Reference proteome</keyword>
<dbReference type="InterPro" id="IPR050437">
    <property type="entry name" value="Ribos_protein_bS1-like"/>
</dbReference>
<protein>
    <submittedName>
        <fullName evidence="6">Ribosomal protein S1</fullName>
    </submittedName>
</protein>
<dbReference type="Gene3D" id="2.40.50.140">
    <property type="entry name" value="Nucleic acid-binding proteins"/>
    <property type="match status" value="2"/>
</dbReference>
<dbReference type="PANTHER" id="PTHR10724">
    <property type="entry name" value="30S RIBOSOMAL PROTEIN S1"/>
    <property type="match status" value="1"/>
</dbReference>
<comment type="similarity">
    <text evidence="1">Belongs to the bacterial ribosomal protein bS1 family.</text>
</comment>
<organism evidence="6 7">
    <name type="scientific">Labrys monachus</name>
    <dbReference type="NCBI Taxonomy" id="217067"/>
    <lineage>
        <taxon>Bacteria</taxon>
        <taxon>Pseudomonadati</taxon>
        <taxon>Pseudomonadota</taxon>
        <taxon>Alphaproteobacteria</taxon>
        <taxon>Hyphomicrobiales</taxon>
        <taxon>Xanthobacteraceae</taxon>
        <taxon>Labrys</taxon>
    </lineage>
</organism>
<dbReference type="PROSITE" id="PS50126">
    <property type="entry name" value="S1"/>
    <property type="match status" value="2"/>
</dbReference>
<keyword evidence="3" id="KW-0687">Ribonucleoprotein</keyword>